<dbReference type="PANTHER" id="PTHR33710:SF64">
    <property type="entry name" value="ENDONUCLEASE_EXONUCLEASE_PHOSPHATASE DOMAIN-CONTAINING PROTEIN"/>
    <property type="match status" value="1"/>
</dbReference>
<feature type="transmembrane region" description="Helical" evidence="1">
    <location>
        <begin position="84"/>
        <end position="105"/>
    </location>
</feature>
<gene>
    <name evidence="2" type="ORF">Tco_0938199</name>
</gene>
<keyword evidence="3" id="KW-1185">Reference proteome</keyword>
<keyword evidence="1" id="KW-0472">Membrane</keyword>
<sequence length="175" mass="20078">MATTRKTRDPTGIWKPMIVLCMVSGCKTDTKSISKCWRWWALRCDTVVQSPVVMVVMGKGCFSVWEENVWEEKSTSHGKMLGSIFDATGALMFNKFIFTLGLCVLPMGGKRFTRMDNIRFKHSKIDRILVSKHFIDLWLYSYVTALTREFSNHTPLLLSNSITDYGPTPFKLYNS</sequence>
<reference evidence="2" key="1">
    <citation type="journal article" date="2022" name="Int. J. Mol. Sci.">
        <title>Draft Genome of Tanacetum Coccineum: Genomic Comparison of Closely Related Tanacetum-Family Plants.</title>
        <authorList>
            <person name="Yamashiro T."/>
            <person name="Shiraishi A."/>
            <person name="Nakayama K."/>
            <person name="Satake H."/>
        </authorList>
    </citation>
    <scope>NUCLEOTIDE SEQUENCE</scope>
</reference>
<dbReference type="Proteomes" id="UP001151760">
    <property type="component" value="Unassembled WGS sequence"/>
</dbReference>
<proteinExistence type="predicted"/>
<evidence type="ECO:0000313" key="2">
    <source>
        <dbReference type="EMBL" id="GJT38334.1"/>
    </source>
</evidence>
<comment type="caution">
    <text evidence="2">The sequence shown here is derived from an EMBL/GenBank/DDBJ whole genome shotgun (WGS) entry which is preliminary data.</text>
</comment>
<dbReference type="InterPro" id="IPR036691">
    <property type="entry name" value="Endo/exonu/phosph_ase_sf"/>
</dbReference>
<reference evidence="2" key="2">
    <citation type="submission" date="2022-01" db="EMBL/GenBank/DDBJ databases">
        <authorList>
            <person name="Yamashiro T."/>
            <person name="Shiraishi A."/>
            <person name="Satake H."/>
            <person name="Nakayama K."/>
        </authorList>
    </citation>
    <scope>NUCLEOTIDE SEQUENCE</scope>
</reference>
<keyword evidence="1" id="KW-0812">Transmembrane</keyword>
<accession>A0ABQ5DNF7</accession>
<dbReference type="SUPFAM" id="SSF56219">
    <property type="entry name" value="DNase I-like"/>
    <property type="match status" value="1"/>
</dbReference>
<organism evidence="2 3">
    <name type="scientific">Tanacetum coccineum</name>
    <dbReference type="NCBI Taxonomy" id="301880"/>
    <lineage>
        <taxon>Eukaryota</taxon>
        <taxon>Viridiplantae</taxon>
        <taxon>Streptophyta</taxon>
        <taxon>Embryophyta</taxon>
        <taxon>Tracheophyta</taxon>
        <taxon>Spermatophyta</taxon>
        <taxon>Magnoliopsida</taxon>
        <taxon>eudicotyledons</taxon>
        <taxon>Gunneridae</taxon>
        <taxon>Pentapetalae</taxon>
        <taxon>asterids</taxon>
        <taxon>campanulids</taxon>
        <taxon>Asterales</taxon>
        <taxon>Asteraceae</taxon>
        <taxon>Asteroideae</taxon>
        <taxon>Anthemideae</taxon>
        <taxon>Anthemidinae</taxon>
        <taxon>Tanacetum</taxon>
    </lineage>
</organism>
<name>A0ABQ5DNF7_9ASTR</name>
<dbReference type="PROSITE" id="PS51257">
    <property type="entry name" value="PROKAR_LIPOPROTEIN"/>
    <property type="match status" value="1"/>
</dbReference>
<dbReference type="PANTHER" id="PTHR33710">
    <property type="entry name" value="BNAC02G09200D PROTEIN"/>
    <property type="match status" value="1"/>
</dbReference>
<protein>
    <submittedName>
        <fullName evidence="2">Cytochrome P450</fullName>
    </submittedName>
</protein>
<keyword evidence="1" id="KW-1133">Transmembrane helix</keyword>
<dbReference type="EMBL" id="BQNB010015295">
    <property type="protein sequence ID" value="GJT38334.1"/>
    <property type="molecule type" value="Genomic_DNA"/>
</dbReference>
<evidence type="ECO:0000256" key="1">
    <source>
        <dbReference type="SAM" id="Phobius"/>
    </source>
</evidence>
<evidence type="ECO:0000313" key="3">
    <source>
        <dbReference type="Proteomes" id="UP001151760"/>
    </source>
</evidence>